<evidence type="ECO:0000256" key="1">
    <source>
        <dbReference type="SAM" id="MobiDB-lite"/>
    </source>
</evidence>
<feature type="domain" description="DUF7330" evidence="2">
    <location>
        <begin position="22"/>
        <end position="205"/>
    </location>
</feature>
<keyword evidence="4" id="KW-1185">Reference proteome</keyword>
<feature type="region of interest" description="Disordered" evidence="1">
    <location>
        <begin position="1"/>
        <end position="23"/>
    </location>
</feature>
<dbReference type="STRING" id="71717.A0A4Y7TCB8"/>
<feature type="non-terminal residue" evidence="3">
    <location>
        <position position="1"/>
    </location>
</feature>
<accession>A0A4Y7TCB8</accession>
<comment type="caution">
    <text evidence="3">The sequence shown here is derived from an EMBL/GenBank/DDBJ whole genome shotgun (WGS) entry which is preliminary data.</text>
</comment>
<sequence length="223" mass="24329">LPSSSSSNFSSPPPPPLPAPTNHVSISRQFGEVKGIWVIDPRIIAPALFLPPLLPDEGEDFRRNLYIKSHHGAITVEVTLVPSEGDGLSSGRAAIVLEAGTVNGAVNGTMVRLPTKIKLSGCNGAIYVRIPRSFRGLVNAGYLWGSLRLSDEVRSRVRYTKEEQQMIRLFIGEPDEAQFSCDTWAGDEVNVHTKHGSVFIGYDDEMEPEGKGVLSRLWGSVFS</sequence>
<gene>
    <name evidence="3" type="ORF">FA13DRAFT_1629014</name>
</gene>
<dbReference type="AlphaFoldDB" id="A0A4Y7TCB8"/>
<evidence type="ECO:0000313" key="4">
    <source>
        <dbReference type="Proteomes" id="UP000298030"/>
    </source>
</evidence>
<evidence type="ECO:0000313" key="3">
    <source>
        <dbReference type="EMBL" id="TEB31813.1"/>
    </source>
</evidence>
<protein>
    <recommendedName>
        <fullName evidence="2">DUF7330 domain-containing protein</fullName>
    </recommendedName>
</protein>
<proteinExistence type="predicted"/>
<name>A0A4Y7TCB8_COPMI</name>
<dbReference type="Pfam" id="PF24016">
    <property type="entry name" value="DUF7330"/>
    <property type="match status" value="1"/>
</dbReference>
<dbReference type="OrthoDB" id="5289249at2759"/>
<dbReference type="Proteomes" id="UP000298030">
    <property type="component" value="Unassembled WGS sequence"/>
</dbReference>
<organism evidence="3 4">
    <name type="scientific">Coprinellus micaceus</name>
    <name type="common">Glistening ink-cap mushroom</name>
    <name type="synonym">Coprinus micaceus</name>
    <dbReference type="NCBI Taxonomy" id="71717"/>
    <lineage>
        <taxon>Eukaryota</taxon>
        <taxon>Fungi</taxon>
        <taxon>Dikarya</taxon>
        <taxon>Basidiomycota</taxon>
        <taxon>Agaricomycotina</taxon>
        <taxon>Agaricomycetes</taxon>
        <taxon>Agaricomycetidae</taxon>
        <taxon>Agaricales</taxon>
        <taxon>Agaricineae</taxon>
        <taxon>Psathyrellaceae</taxon>
        <taxon>Coprinellus</taxon>
    </lineage>
</organism>
<dbReference type="InterPro" id="IPR055754">
    <property type="entry name" value="DUF7330"/>
</dbReference>
<reference evidence="3 4" key="1">
    <citation type="journal article" date="2019" name="Nat. Ecol. Evol.">
        <title>Megaphylogeny resolves global patterns of mushroom evolution.</title>
        <authorList>
            <person name="Varga T."/>
            <person name="Krizsan K."/>
            <person name="Foldi C."/>
            <person name="Dima B."/>
            <person name="Sanchez-Garcia M."/>
            <person name="Sanchez-Ramirez S."/>
            <person name="Szollosi G.J."/>
            <person name="Szarkandi J.G."/>
            <person name="Papp V."/>
            <person name="Albert L."/>
            <person name="Andreopoulos W."/>
            <person name="Angelini C."/>
            <person name="Antonin V."/>
            <person name="Barry K.W."/>
            <person name="Bougher N.L."/>
            <person name="Buchanan P."/>
            <person name="Buyck B."/>
            <person name="Bense V."/>
            <person name="Catcheside P."/>
            <person name="Chovatia M."/>
            <person name="Cooper J."/>
            <person name="Damon W."/>
            <person name="Desjardin D."/>
            <person name="Finy P."/>
            <person name="Geml J."/>
            <person name="Haridas S."/>
            <person name="Hughes K."/>
            <person name="Justo A."/>
            <person name="Karasinski D."/>
            <person name="Kautmanova I."/>
            <person name="Kiss B."/>
            <person name="Kocsube S."/>
            <person name="Kotiranta H."/>
            <person name="LaButti K.M."/>
            <person name="Lechner B.E."/>
            <person name="Liimatainen K."/>
            <person name="Lipzen A."/>
            <person name="Lukacs Z."/>
            <person name="Mihaltcheva S."/>
            <person name="Morgado L.N."/>
            <person name="Niskanen T."/>
            <person name="Noordeloos M.E."/>
            <person name="Ohm R.A."/>
            <person name="Ortiz-Santana B."/>
            <person name="Ovrebo C."/>
            <person name="Racz N."/>
            <person name="Riley R."/>
            <person name="Savchenko A."/>
            <person name="Shiryaev A."/>
            <person name="Soop K."/>
            <person name="Spirin V."/>
            <person name="Szebenyi C."/>
            <person name="Tomsovsky M."/>
            <person name="Tulloss R.E."/>
            <person name="Uehling J."/>
            <person name="Grigoriev I.V."/>
            <person name="Vagvolgyi C."/>
            <person name="Papp T."/>
            <person name="Martin F.M."/>
            <person name="Miettinen O."/>
            <person name="Hibbett D.S."/>
            <person name="Nagy L.G."/>
        </authorList>
    </citation>
    <scope>NUCLEOTIDE SEQUENCE [LARGE SCALE GENOMIC DNA]</scope>
    <source>
        <strain evidence="3 4">FP101781</strain>
    </source>
</reference>
<evidence type="ECO:0000259" key="2">
    <source>
        <dbReference type="Pfam" id="PF24016"/>
    </source>
</evidence>
<dbReference type="EMBL" id="QPFP01000017">
    <property type="protein sequence ID" value="TEB31813.1"/>
    <property type="molecule type" value="Genomic_DNA"/>
</dbReference>
<feature type="compositionally biased region" description="Low complexity" evidence="1">
    <location>
        <begin position="1"/>
        <end position="10"/>
    </location>
</feature>